<evidence type="ECO:0000313" key="1">
    <source>
        <dbReference type="EMBL" id="JAD47173.1"/>
    </source>
</evidence>
<organism evidence="1">
    <name type="scientific">Arundo donax</name>
    <name type="common">Giant reed</name>
    <name type="synonym">Donax arundinaceus</name>
    <dbReference type="NCBI Taxonomy" id="35708"/>
    <lineage>
        <taxon>Eukaryota</taxon>
        <taxon>Viridiplantae</taxon>
        <taxon>Streptophyta</taxon>
        <taxon>Embryophyta</taxon>
        <taxon>Tracheophyta</taxon>
        <taxon>Spermatophyta</taxon>
        <taxon>Magnoliopsida</taxon>
        <taxon>Liliopsida</taxon>
        <taxon>Poales</taxon>
        <taxon>Poaceae</taxon>
        <taxon>PACMAD clade</taxon>
        <taxon>Arundinoideae</taxon>
        <taxon>Arundineae</taxon>
        <taxon>Arundo</taxon>
    </lineage>
</organism>
<sequence>MHFWYVSCSNLIEQVGTERIHSLGSRLGYAYSWCPKRVLRHV</sequence>
<reference evidence="1" key="2">
    <citation type="journal article" date="2015" name="Data Brief">
        <title>Shoot transcriptome of the giant reed, Arundo donax.</title>
        <authorList>
            <person name="Barrero R.A."/>
            <person name="Guerrero F.D."/>
            <person name="Moolhuijzen P."/>
            <person name="Goolsby J.A."/>
            <person name="Tidwell J."/>
            <person name="Bellgard S.E."/>
            <person name="Bellgard M.I."/>
        </authorList>
    </citation>
    <scope>NUCLEOTIDE SEQUENCE</scope>
    <source>
        <tissue evidence="1">Shoot tissue taken approximately 20 cm above the soil surface</tissue>
    </source>
</reference>
<name>A0A0A9AB84_ARUDO</name>
<proteinExistence type="predicted"/>
<protein>
    <submittedName>
        <fullName evidence="1">Uncharacterized protein</fullName>
    </submittedName>
</protein>
<accession>A0A0A9AB84</accession>
<reference evidence="1" key="1">
    <citation type="submission" date="2014-09" db="EMBL/GenBank/DDBJ databases">
        <authorList>
            <person name="Magalhaes I.L.F."/>
            <person name="Oliveira U."/>
            <person name="Santos F.R."/>
            <person name="Vidigal T.H.D.A."/>
            <person name="Brescovit A.D."/>
            <person name="Santos A.J."/>
        </authorList>
    </citation>
    <scope>NUCLEOTIDE SEQUENCE</scope>
    <source>
        <tissue evidence="1">Shoot tissue taken approximately 20 cm above the soil surface</tissue>
    </source>
</reference>
<dbReference type="AlphaFoldDB" id="A0A0A9AB84"/>
<dbReference type="EMBL" id="GBRH01250722">
    <property type="protein sequence ID" value="JAD47173.1"/>
    <property type="molecule type" value="Transcribed_RNA"/>
</dbReference>